<dbReference type="EMBL" id="BKCJ010003182">
    <property type="protein sequence ID" value="GEU53488.1"/>
    <property type="molecule type" value="Genomic_DNA"/>
</dbReference>
<dbReference type="InterPro" id="IPR039537">
    <property type="entry name" value="Retrotran_Ty1/copia-like"/>
</dbReference>
<keyword evidence="2" id="KW-0812">Transmembrane</keyword>
<proteinExistence type="predicted"/>
<gene>
    <name evidence="4" type="ORF">Tci_025466</name>
</gene>
<dbReference type="PROSITE" id="PS50994">
    <property type="entry name" value="INTEGRASE"/>
    <property type="match status" value="1"/>
</dbReference>
<dbReference type="AlphaFoldDB" id="A0A6L2KVM9"/>
<dbReference type="PANTHER" id="PTHR42648:SF32">
    <property type="entry name" value="RIBONUCLEASE H-LIKE DOMAIN, GAG-PRE-INTEGRASE DOMAIN PROTEIN-RELATED"/>
    <property type="match status" value="1"/>
</dbReference>
<accession>A0A6L2KVM9</accession>
<dbReference type="GO" id="GO:0003676">
    <property type="term" value="F:nucleic acid binding"/>
    <property type="evidence" value="ECO:0007669"/>
    <property type="project" value="InterPro"/>
</dbReference>
<comment type="caution">
    <text evidence="4">The sequence shown here is derived from an EMBL/GenBank/DDBJ whole genome shotgun (WGS) entry which is preliminary data.</text>
</comment>
<keyword evidence="1" id="KW-0645">Protease</keyword>
<keyword evidence="2" id="KW-1133">Transmembrane helix</keyword>
<sequence length="176" mass="20208">MTGNKSYLTDYQEIDGGFIAFGGNAKEGKITGKCKIRTGKLDFEDVYFVKKLKFNLLVSHKYVTRKTLFFLLTLNMLFFLLTLSFLMKVKSYLRSGEITYMCCLSEGKATQSLLIMNEFCEIKGIRREFSVARTPQQNGIAKRKNRTLIEAARTMLAYSKFPTTFWDEAINATCYV</sequence>
<feature type="domain" description="Integrase catalytic" evidence="3">
    <location>
        <begin position="31"/>
        <end position="176"/>
    </location>
</feature>
<dbReference type="GO" id="GO:0015074">
    <property type="term" value="P:DNA integration"/>
    <property type="evidence" value="ECO:0007669"/>
    <property type="project" value="InterPro"/>
</dbReference>
<evidence type="ECO:0000256" key="2">
    <source>
        <dbReference type="SAM" id="Phobius"/>
    </source>
</evidence>
<dbReference type="PANTHER" id="PTHR42648">
    <property type="entry name" value="TRANSPOSASE, PUTATIVE-RELATED"/>
    <property type="match status" value="1"/>
</dbReference>
<dbReference type="InterPro" id="IPR001584">
    <property type="entry name" value="Integrase_cat-core"/>
</dbReference>
<dbReference type="Gene3D" id="3.30.420.10">
    <property type="entry name" value="Ribonuclease H-like superfamily/Ribonuclease H"/>
    <property type="match status" value="1"/>
</dbReference>
<evidence type="ECO:0000313" key="4">
    <source>
        <dbReference type="EMBL" id="GEU53488.1"/>
    </source>
</evidence>
<reference evidence="4" key="1">
    <citation type="journal article" date="2019" name="Sci. Rep.">
        <title>Draft genome of Tanacetum cinerariifolium, the natural source of mosquito coil.</title>
        <authorList>
            <person name="Yamashiro T."/>
            <person name="Shiraishi A."/>
            <person name="Satake H."/>
            <person name="Nakayama K."/>
        </authorList>
    </citation>
    <scope>NUCLEOTIDE SEQUENCE</scope>
</reference>
<evidence type="ECO:0000256" key="1">
    <source>
        <dbReference type="ARBA" id="ARBA00022670"/>
    </source>
</evidence>
<evidence type="ECO:0000259" key="3">
    <source>
        <dbReference type="PROSITE" id="PS50994"/>
    </source>
</evidence>
<keyword evidence="1" id="KW-0378">Hydrolase</keyword>
<dbReference type="InterPro" id="IPR054722">
    <property type="entry name" value="PolX-like_BBD"/>
</dbReference>
<keyword evidence="2" id="KW-0472">Membrane</keyword>
<feature type="transmembrane region" description="Helical" evidence="2">
    <location>
        <begin position="67"/>
        <end position="86"/>
    </location>
</feature>
<dbReference type="InterPro" id="IPR036397">
    <property type="entry name" value="RNaseH_sf"/>
</dbReference>
<organism evidence="4">
    <name type="scientific">Tanacetum cinerariifolium</name>
    <name type="common">Dalmatian daisy</name>
    <name type="synonym">Chrysanthemum cinerariifolium</name>
    <dbReference type="NCBI Taxonomy" id="118510"/>
    <lineage>
        <taxon>Eukaryota</taxon>
        <taxon>Viridiplantae</taxon>
        <taxon>Streptophyta</taxon>
        <taxon>Embryophyta</taxon>
        <taxon>Tracheophyta</taxon>
        <taxon>Spermatophyta</taxon>
        <taxon>Magnoliopsida</taxon>
        <taxon>eudicotyledons</taxon>
        <taxon>Gunneridae</taxon>
        <taxon>Pentapetalae</taxon>
        <taxon>asterids</taxon>
        <taxon>campanulids</taxon>
        <taxon>Asterales</taxon>
        <taxon>Asteraceae</taxon>
        <taxon>Asteroideae</taxon>
        <taxon>Anthemideae</taxon>
        <taxon>Anthemidinae</taxon>
        <taxon>Tanacetum</taxon>
    </lineage>
</organism>
<protein>
    <submittedName>
        <fullName evidence="4">Putative ribonuclease H-like domain-containing protein</fullName>
    </submittedName>
</protein>
<name>A0A6L2KVM9_TANCI</name>
<dbReference type="SUPFAM" id="SSF53098">
    <property type="entry name" value="Ribonuclease H-like"/>
    <property type="match status" value="1"/>
</dbReference>
<dbReference type="InterPro" id="IPR012337">
    <property type="entry name" value="RNaseH-like_sf"/>
</dbReference>
<dbReference type="Pfam" id="PF22936">
    <property type="entry name" value="Pol_BBD"/>
    <property type="match status" value="1"/>
</dbReference>